<evidence type="ECO:0000256" key="6">
    <source>
        <dbReference type="ARBA" id="ARBA00023295"/>
    </source>
</evidence>
<accession>A0ABS5UCU4</accession>
<keyword evidence="6" id="KW-0326">Glycosidase</keyword>
<keyword evidence="8" id="KW-0255">Endonuclease</keyword>
<keyword evidence="2" id="KW-0227">DNA damage</keyword>
<sequence>MKPFRIDVIINFLRLECKKWETPAVTIIAECFHDPFKVLISCLISLRTRDEVTATVSARLFSKATTPQKIQQIPLVELEELLYPAGFYRKKARQIKDISHRLMLEFGGQVPDDIDALMRLNGVGRKTANLVVTIGFGKPGICVDTHVHRICNRWGYVSTRTPHATEMALRAQLPPEYWISINELLVAFGQNHCTPLSPHCSTCRISGYCSRVGVSMFR</sequence>
<dbReference type="GO" id="GO:0004519">
    <property type="term" value="F:endonuclease activity"/>
    <property type="evidence" value="ECO:0007669"/>
    <property type="project" value="UniProtKB-KW"/>
</dbReference>
<evidence type="ECO:0000256" key="3">
    <source>
        <dbReference type="ARBA" id="ARBA00022801"/>
    </source>
</evidence>
<evidence type="ECO:0000313" key="8">
    <source>
        <dbReference type="EMBL" id="MBT1073527.1"/>
    </source>
</evidence>
<dbReference type="Gene3D" id="1.10.1670.10">
    <property type="entry name" value="Helix-hairpin-Helix base-excision DNA repair enzymes (C-terminal)"/>
    <property type="match status" value="1"/>
</dbReference>
<protein>
    <submittedName>
        <fullName evidence="8">Endonuclease III</fullName>
    </submittedName>
</protein>
<keyword evidence="5" id="KW-0456">Lyase</keyword>
<dbReference type="InterPro" id="IPR011257">
    <property type="entry name" value="DNA_glycosylase"/>
</dbReference>
<proteinExistence type="inferred from homology"/>
<comment type="similarity">
    <text evidence="1">Belongs to the Nth/MutY family.</text>
</comment>
<comment type="caution">
    <text evidence="8">The sequence shown here is derived from an EMBL/GenBank/DDBJ whole genome shotgun (WGS) entry which is preliminary data.</text>
</comment>
<evidence type="ECO:0000256" key="4">
    <source>
        <dbReference type="ARBA" id="ARBA00023204"/>
    </source>
</evidence>
<evidence type="ECO:0000256" key="2">
    <source>
        <dbReference type="ARBA" id="ARBA00022763"/>
    </source>
</evidence>
<dbReference type="SMART" id="SM00478">
    <property type="entry name" value="ENDO3c"/>
    <property type="match status" value="1"/>
</dbReference>
<dbReference type="PIRSF" id="PIRSF001435">
    <property type="entry name" value="Nth"/>
    <property type="match status" value="1"/>
</dbReference>
<keyword evidence="8" id="KW-0540">Nuclease</keyword>
<reference evidence="8 9" key="1">
    <citation type="submission" date="2021-05" db="EMBL/GenBank/DDBJ databases">
        <title>The draft genome of Geobacter chapellei DSM 13688.</title>
        <authorList>
            <person name="Xu Z."/>
            <person name="Masuda Y."/>
            <person name="Itoh H."/>
            <person name="Senoo K."/>
        </authorList>
    </citation>
    <scope>NUCLEOTIDE SEQUENCE [LARGE SCALE GENOMIC DNA]</scope>
    <source>
        <strain evidence="8 9">DSM 13688</strain>
    </source>
</reference>
<keyword evidence="4" id="KW-0234">DNA repair</keyword>
<evidence type="ECO:0000256" key="1">
    <source>
        <dbReference type="ARBA" id="ARBA00008343"/>
    </source>
</evidence>
<evidence type="ECO:0000256" key="5">
    <source>
        <dbReference type="ARBA" id="ARBA00023239"/>
    </source>
</evidence>
<dbReference type="CDD" id="cd00056">
    <property type="entry name" value="ENDO3c"/>
    <property type="match status" value="1"/>
</dbReference>
<organism evidence="8 9">
    <name type="scientific">Pelotalea chapellei</name>
    <dbReference type="NCBI Taxonomy" id="44671"/>
    <lineage>
        <taxon>Bacteria</taxon>
        <taxon>Pseudomonadati</taxon>
        <taxon>Thermodesulfobacteriota</taxon>
        <taxon>Desulfuromonadia</taxon>
        <taxon>Geobacterales</taxon>
        <taxon>Geobacteraceae</taxon>
        <taxon>Pelotalea</taxon>
    </lineage>
</organism>
<dbReference type="PANTHER" id="PTHR43286">
    <property type="entry name" value="ENDONUCLEASE III-LIKE PROTEIN 1"/>
    <property type="match status" value="1"/>
</dbReference>
<name>A0ABS5UCU4_9BACT</name>
<evidence type="ECO:0000259" key="7">
    <source>
        <dbReference type="SMART" id="SM00478"/>
    </source>
</evidence>
<dbReference type="SUPFAM" id="SSF48150">
    <property type="entry name" value="DNA-glycosylase"/>
    <property type="match status" value="1"/>
</dbReference>
<evidence type="ECO:0000313" key="9">
    <source>
        <dbReference type="Proteomes" id="UP000784128"/>
    </source>
</evidence>
<dbReference type="Gene3D" id="1.10.340.30">
    <property type="entry name" value="Hypothetical protein, domain 2"/>
    <property type="match status" value="1"/>
</dbReference>
<gene>
    <name evidence="8" type="ORF">KJB30_17235</name>
</gene>
<dbReference type="InterPro" id="IPR023170">
    <property type="entry name" value="HhH_base_excis_C"/>
</dbReference>
<keyword evidence="3" id="KW-0378">Hydrolase</keyword>
<feature type="domain" description="HhH-GPD" evidence="7">
    <location>
        <begin position="44"/>
        <end position="191"/>
    </location>
</feature>
<keyword evidence="9" id="KW-1185">Reference proteome</keyword>
<dbReference type="PANTHER" id="PTHR43286:SF1">
    <property type="entry name" value="ENDONUCLEASE III-LIKE PROTEIN 1"/>
    <property type="match status" value="1"/>
</dbReference>
<dbReference type="Proteomes" id="UP000784128">
    <property type="component" value="Unassembled WGS sequence"/>
</dbReference>
<dbReference type="Pfam" id="PF00730">
    <property type="entry name" value="HhH-GPD"/>
    <property type="match status" value="1"/>
</dbReference>
<dbReference type="EMBL" id="JAHDYS010000024">
    <property type="protein sequence ID" value="MBT1073527.1"/>
    <property type="molecule type" value="Genomic_DNA"/>
</dbReference>
<dbReference type="Pfam" id="PF00633">
    <property type="entry name" value="HHH"/>
    <property type="match status" value="1"/>
</dbReference>
<dbReference type="InterPro" id="IPR003265">
    <property type="entry name" value="HhH-GPD_domain"/>
</dbReference>
<dbReference type="InterPro" id="IPR000445">
    <property type="entry name" value="HhH_motif"/>
</dbReference>